<dbReference type="PANTHER" id="PTHR11954:SF6">
    <property type="entry name" value="MACROPHAGE MIGRATION INHIBITORY FACTOR"/>
    <property type="match status" value="1"/>
</dbReference>
<gene>
    <name evidence="13" type="ORF">APLA_LOCUS2814</name>
</gene>
<dbReference type="Gene3D" id="3.30.429.10">
    <property type="entry name" value="Macrophage Migration Inhibitory Factor"/>
    <property type="match status" value="2"/>
</dbReference>
<organism evidence="13 14">
    <name type="scientific">Arctia plantaginis</name>
    <name type="common">Wood tiger moth</name>
    <name type="synonym">Phalaena plantaginis</name>
    <dbReference type="NCBI Taxonomy" id="874455"/>
    <lineage>
        <taxon>Eukaryota</taxon>
        <taxon>Metazoa</taxon>
        <taxon>Ecdysozoa</taxon>
        <taxon>Arthropoda</taxon>
        <taxon>Hexapoda</taxon>
        <taxon>Insecta</taxon>
        <taxon>Pterygota</taxon>
        <taxon>Neoptera</taxon>
        <taxon>Endopterygota</taxon>
        <taxon>Lepidoptera</taxon>
        <taxon>Glossata</taxon>
        <taxon>Ditrysia</taxon>
        <taxon>Noctuoidea</taxon>
        <taxon>Erebidae</taxon>
        <taxon>Arctiinae</taxon>
        <taxon>Arctia</taxon>
    </lineage>
</organism>
<comment type="catalytic activity">
    <reaction evidence="7">
        <text>L-dopachrome = 5,6-dihydroxyindole-2-carboxylate</text>
        <dbReference type="Rhea" id="RHEA:13041"/>
        <dbReference type="ChEBI" id="CHEBI:16875"/>
        <dbReference type="ChEBI" id="CHEBI:57509"/>
        <dbReference type="EC" id="5.3.3.12"/>
    </reaction>
</comment>
<evidence type="ECO:0000256" key="3">
    <source>
        <dbReference type="ARBA" id="ARBA00022514"/>
    </source>
</evidence>
<evidence type="ECO:0000256" key="7">
    <source>
        <dbReference type="ARBA" id="ARBA00036823"/>
    </source>
</evidence>
<dbReference type="EC" id="5.3.2.1" evidence="9"/>
<dbReference type="GO" id="GO:0005615">
    <property type="term" value="C:extracellular space"/>
    <property type="evidence" value="ECO:0007669"/>
    <property type="project" value="UniProtKB-KW"/>
</dbReference>
<evidence type="ECO:0000256" key="12">
    <source>
        <dbReference type="ARBA" id="ARBA00042730"/>
    </source>
</evidence>
<dbReference type="Proteomes" id="UP000494106">
    <property type="component" value="Unassembled WGS sequence"/>
</dbReference>
<dbReference type="Pfam" id="PF01187">
    <property type="entry name" value="MIF"/>
    <property type="match status" value="2"/>
</dbReference>
<evidence type="ECO:0000256" key="1">
    <source>
        <dbReference type="ARBA" id="ARBA00004613"/>
    </source>
</evidence>
<dbReference type="GO" id="GO:0050178">
    <property type="term" value="F:phenylpyruvate tautomerase activity"/>
    <property type="evidence" value="ECO:0007669"/>
    <property type="project" value="UniProtKB-EC"/>
</dbReference>
<dbReference type="GO" id="GO:0005125">
    <property type="term" value="F:cytokine activity"/>
    <property type="evidence" value="ECO:0007669"/>
    <property type="project" value="UniProtKB-KW"/>
</dbReference>
<reference evidence="13 14" key="1">
    <citation type="submission" date="2020-04" db="EMBL/GenBank/DDBJ databases">
        <authorList>
            <person name="Wallbank WR R."/>
            <person name="Pardo Diaz C."/>
            <person name="Kozak K."/>
            <person name="Martin S."/>
            <person name="Jiggins C."/>
            <person name="Moest M."/>
            <person name="Warren A I."/>
            <person name="Byers J.R.P. K."/>
            <person name="Montejo-Kovacevich G."/>
            <person name="Yen C E."/>
        </authorList>
    </citation>
    <scope>NUCLEOTIDE SEQUENCE [LARGE SCALE GENOMIC DNA]</scope>
</reference>
<dbReference type="SUPFAM" id="SSF55331">
    <property type="entry name" value="Tautomerase/MIF"/>
    <property type="match status" value="2"/>
</dbReference>
<evidence type="ECO:0000256" key="6">
    <source>
        <dbReference type="ARBA" id="ARBA00036735"/>
    </source>
</evidence>
<dbReference type="InterPro" id="IPR014347">
    <property type="entry name" value="Tautomerase/MIF_sf"/>
</dbReference>
<evidence type="ECO:0000256" key="4">
    <source>
        <dbReference type="ARBA" id="ARBA00022525"/>
    </source>
</evidence>
<protein>
    <recommendedName>
        <fullName evidence="12">L-dopachrome isomerase</fullName>
        <ecNumber evidence="9">5.3.2.1</ecNumber>
        <ecNumber evidence="8">5.3.3.12</ecNumber>
    </recommendedName>
    <alternativeName>
        <fullName evidence="10">L-dopachrome tautomerase</fullName>
    </alternativeName>
    <alternativeName>
        <fullName evidence="11">Phenylpyruvate tautomerase</fullName>
    </alternativeName>
</protein>
<evidence type="ECO:0000313" key="14">
    <source>
        <dbReference type="Proteomes" id="UP000494106"/>
    </source>
</evidence>
<keyword evidence="14" id="KW-1185">Reference proteome</keyword>
<dbReference type="OrthoDB" id="6080988at2759"/>
<comment type="caution">
    <text evidence="13">The sequence shown here is derived from an EMBL/GenBank/DDBJ whole genome shotgun (WGS) entry which is preliminary data.</text>
</comment>
<dbReference type="EC" id="5.3.3.12" evidence="8"/>
<accession>A0A8S0Z2C6</accession>
<evidence type="ECO:0000256" key="5">
    <source>
        <dbReference type="ARBA" id="ARBA00023235"/>
    </source>
</evidence>
<comment type="subcellular location">
    <subcellularLocation>
        <location evidence="1">Secreted</location>
    </subcellularLocation>
</comment>
<evidence type="ECO:0000256" key="2">
    <source>
        <dbReference type="ARBA" id="ARBA00005851"/>
    </source>
</evidence>
<keyword evidence="5" id="KW-0413">Isomerase</keyword>
<keyword evidence="3" id="KW-0202">Cytokine</keyword>
<evidence type="ECO:0000256" key="8">
    <source>
        <dbReference type="ARBA" id="ARBA00038932"/>
    </source>
</evidence>
<dbReference type="InterPro" id="IPR001398">
    <property type="entry name" value="Macrophage_inhib_fac"/>
</dbReference>
<dbReference type="AlphaFoldDB" id="A0A8S0Z2C6"/>
<dbReference type="EMBL" id="CADEBC010000208">
    <property type="protein sequence ID" value="CAB3226349.1"/>
    <property type="molecule type" value="Genomic_DNA"/>
</dbReference>
<evidence type="ECO:0000313" key="13">
    <source>
        <dbReference type="EMBL" id="CAB3226349.1"/>
    </source>
</evidence>
<evidence type="ECO:0000256" key="11">
    <source>
        <dbReference type="ARBA" id="ARBA00041912"/>
    </source>
</evidence>
<comment type="similarity">
    <text evidence="2">Belongs to the MIF family.</text>
</comment>
<sequence length="251" mass="27710">MPCLKIFTNLPKDKIPEDFTSKMIPVLSRTVRKPENEFVVAISTDCTVAYGGQPKGRPGAVATLESISHLGLEENKIIAKEISELIHKELDIAPDQLMITFYDIKGLNVAKFGVIVCNINKINGACKFFPRLSIFTNLAKDKIPENFISKILPVLSRTLRKEEERFVVVVTTDCTVAFGHQGTGNASAVASLESIGNLGAEENKIITKEVTEFFRKELGVAPENCLITYYDLKSQNVAKNGLTFAEMLAKK</sequence>
<evidence type="ECO:0000256" key="9">
    <source>
        <dbReference type="ARBA" id="ARBA00039086"/>
    </source>
</evidence>
<name>A0A8S0Z2C6_ARCPL</name>
<proteinExistence type="inferred from homology"/>
<evidence type="ECO:0000256" key="10">
    <source>
        <dbReference type="ARBA" id="ARBA00041631"/>
    </source>
</evidence>
<dbReference type="PANTHER" id="PTHR11954">
    <property type="entry name" value="D-DOPACHROME DECARBOXYLASE"/>
    <property type="match status" value="1"/>
</dbReference>
<keyword evidence="4" id="KW-0964">Secreted</keyword>
<dbReference type="GO" id="GO:0004167">
    <property type="term" value="F:dopachrome isomerase activity"/>
    <property type="evidence" value="ECO:0007669"/>
    <property type="project" value="UniProtKB-EC"/>
</dbReference>
<comment type="catalytic activity">
    <reaction evidence="6">
        <text>3-phenylpyruvate = enol-phenylpyruvate</text>
        <dbReference type="Rhea" id="RHEA:17097"/>
        <dbReference type="ChEBI" id="CHEBI:16815"/>
        <dbReference type="ChEBI" id="CHEBI:18005"/>
        <dbReference type="EC" id="5.3.2.1"/>
    </reaction>
</comment>